<evidence type="ECO:0000256" key="6">
    <source>
        <dbReference type="SAM" id="Coils"/>
    </source>
</evidence>
<dbReference type="PANTHER" id="PTHR47053">
    <property type="entry name" value="MUREIN DD-ENDOPEPTIDASE MEPH-RELATED"/>
    <property type="match status" value="1"/>
</dbReference>
<feature type="compositionally biased region" description="Low complexity" evidence="7">
    <location>
        <begin position="245"/>
        <end position="254"/>
    </location>
</feature>
<proteinExistence type="inferred from homology"/>
<feature type="region of interest" description="Disordered" evidence="7">
    <location>
        <begin position="245"/>
        <end position="292"/>
    </location>
</feature>
<evidence type="ECO:0000256" key="7">
    <source>
        <dbReference type="SAM" id="MobiDB-lite"/>
    </source>
</evidence>
<dbReference type="GO" id="GO:0006508">
    <property type="term" value="P:proteolysis"/>
    <property type="evidence" value="ECO:0007669"/>
    <property type="project" value="UniProtKB-KW"/>
</dbReference>
<evidence type="ECO:0000259" key="9">
    <source>
        <dbReference type="PROSITE" id="PS51935"/>
    </source>
</evidence>
<dbReference type="Proteomes" id="UP000239663">
    <property type="component" value="Unassembled WGS sequence"/>
</dbReference>
<keyword evidence="6" id="KW-0175">Coiled coil</keyword>
<evidence type="ECO:0000256" key="8">
    <source>
        <dbReference type="SAM" id="SignalP"/>
    </source>
</evidence>
<evidence type="ECO:0000256" key="4">
    <source>
        <dbReference type="ARBA" id="ARBA00022801"/>
    </source>
</evidence>
<comment type="caution">
    <text evidence="10">The sequence shown here is derived from an EMBL/GenBank/DDBJ whole genome shotgun (WGS) entry which is preliminary data.</text>
</comment>
<evidence type="ECO:0000256" key="5">
    <source>
        <dbReference type="ARBA" id="ARBA00022807"/>
    </source>
</evidence>
<gene>
    <name evidence="10" type="ORF">CYL18_08545</name>
</gene>
<evidence type="ECO:0000256" key="2">
    <source>
        <dbReference type="ARBA" id="ARBA00022670"/>
    </source>
</evidence>
<dbReference type="SUPFAM" id="SSF54001">
    <property type="entry name" value="Cysteine proteinases"/>
    <property type="match status" value="1"/>
</dbReference>
<dbReference type="PANTHER" id="PTHR47053:SF1">
    <property type="entry name" value="MUREIN DD-ENDOPEPTIDASE MEPH-RELATED"/>
    <property type="match status" value="1"/>
</dbReference>
<feature type="compositionally biased region" description="Basic and acidic residues" evidence="7">
    <location>
        <begin position="255"/>
        <end position="265"/>
    </location>
</feature>
<keyword evidence="2" id="KW-0645">Protease</keyword>
<evidence type="ECO:0000313" key="10">
    <source>
        <dbReference type="EMBL" id="PQD95583.1"/>
    </source>
</evidence>
<keyword evidence="4" id="KW-0378">Hydrolase</keyword>
<dbReference type="InterPro" id="IPR038765">
    <property type="entry name" value="Papain-like_cys_pep_sf"/>
</dbReference>
<comment type="similarity">
    <text evidence="1">Belongs to the peptidase C40 family.</text>
</comment>
<keyword evidence="3 8" id="KW-0732">Signal</keyword>
<sequence>MKKSFIALNTALLIGFGSLAAIPSASAEKDPAKQAAVDNAQASLDKVQAEIAALNKRIKQVDQAVKDNQAMISSTEKEINSKKKQVKQLETEVAELEKRIEERNEILKQRAVTYQQTNGDASYLEVLLGSSSFGDFIERVGAVSTIVKADRKLMQEAQEDQEALEKKKETVTNTLADLNDKKTELVGMQADILEQQKQNETLKATLKDKEAESKRQLAEAEAQNIDIVVQEVTEEAVNAAAVTTVANASSTSSETTKKDETKKENSPSSSSSSSKPSSSKPSSSSSSSSTSSSKSIQKVVSAGYKYIGNSVYVFGGGRTASDIAAGRFDCSGFVSWAFRQGGYSVPASTSALVSAGTKVSYSNIQVGDMVFFNTYKTNGHVGIYVGNGKFIGSQNSTGVAVADMSSGYWKKTFSGLVVRVR</sequence>
<dbReference type="Gene3D" id="6.10.250.3150">
    <property type="match status" value="1"/>
</dbReference>
<reference evidence="10 11" key="1">
    <citation type="submission" date="2017-12" db="EMBL/GenBank/DDBJ databases">
        <title>Taxonomic description and draft genome of Pradoshia cofamensis Gen. nov., sp. nov., a thermotolerant bacillale isolated from anterior gut of earthworm Eisenia fetida.</title>
        <authorList>
            <person name="Saha T."/>
            <person name="Chakraborty R."/>
        </authorList>
    </citation>
    <scope>NUCLEOTIDE SEQUENCE [LARGE SCALE GENOMIC DNA]</scope>
    <source>
        <strain evidence="10 11">EAG3</strain>
    </source>
</reference>
<feature type="compositionally biased region" description="Low complexity" evidence="7">
    <location>
        <begin position="266"/>
        <end position="292"/>
    </location>
</feature>
<evidence type="ECO:0000256" key="3">
    <source>
        <dbReference type="ARBA" id="ARBA00022729"/>
    </source>
</evidence>
<dbReference type="InterPro" id="IPR057309">
    <property type="entry name" value="PcsB_CC"/>
</dbReference>
<dbReference type="Gene3D" id="3.90.1720.10">
    <property type="entry name" value="endopeptidase domain like (from Nostoc punctiforme)"/>
    <property type="match status" value="1"/>
</dbReference>
<name>A0A2S7N0P4_9BACI</name>
<evidence type="ECO:0000256" key="1">
    <source>
        <dbReference type="ARBA" id="ARBA00007074"/>
    </source>
</evidence>
<organism evidence="10 11">
    <name type="scientific">Pradoshia eiseniae</name>
    <dbReference type="NCBI Taxonomy" id="2064768"/>
    <lineage>
        <taxon>Bacteria</taxon>
        <taxon>Bacillati</taxon>
        <taxon>Bacillota</taxon>
        <taxon>Bacilli</taxon>
        <taxon>Bacillales</taxon>
        <taxon>Bacillaceae</taxon>
        <taxon>Pradoshia</taxon>
    </lineage>
</organism>
<evidence type="ECO:0000313" key="11">
    <source>
        <dbReference type="Proteomes" id="UP000239663"/>
    </source>
</evidence>
<dbReference type="InterPro" id="IPR000064">
    <property type="entry name" value="NLP_P60_dom"/>
</dbReference>
<feature type="chain" id="PRO_5038376834" evidence="8">
    <location>
        <begin position="21"/>
        <end position="421"/>
    </location>
</feature>
<dbReference type="SUPFAM" id="SSF90257">
    <property type="entry name" value="Myosin rod fragments"/>
    <property type="match status" value="1"/>
</dbReference>
<accession>A0A2S7N0P4</accession>
<feature type="domain" description="NlpC/P60" evidence="9">
    <location>
        <begin position="293"/>
        <end position="420"/>
    </location>
</feature>
<dbReference type="AlphaFoldDB" id="A0A2S7N0P4"/>
<keyword evidence="5" id="KW-0788">Thiol protease</keyword>
<dbReference type="Pfam" id="PF00877">
    <property type="entry name" value="NLPC_P60"/>
    <property type="match status" value="1"/>
</dbReference>
<feature type="coiled-coil region" evidence="6">
    <location>
        <begin position="147"/>
        <end position="223"/>
    </location>
</feature>
<protein>
    <submittedName>
        <fullName evidence="10">Peptidase</fullName>
    </submittedName>
</protein>
<dbReference type="GO" id="GO:0008234">
    <property type="term" value="F:cysteine-type peptidase activity"/>
    <property type="evidence" value="ECO:0007669"/>
    <property type="project" value="UniProtKB-KW"/>
</dbReference>
<dbReference type="EMBL" id="PKOZ01000004">
    <property type="protein sequence ID" value="PQD95583.1"/>
    <property type="molecule type" value="Genomic_DNA"/>
</dbReference>
<dbReference type="PROSITE" id="PS51935">
    <property type="entry name" value="NLPC_P60"/>
    <property type="match status" value="1"/>
</dbReference>
<dbReference type="OrthoDB" id="9813368at2"/>
<feature type="signal peptide" evidence="8">
    <location>
        <begin position="1"/>
        <end position="20"/>
    </location>
</feature>
<keyword evidence="11" id="KW-1185">Reference proteome</keyword>
<dbReference type="Pfam" id="PF24568">
    <property type="entry name" value="CC_PcsB"/>
    <property type="match status" value="1"/>
</dbReference>
<dbReference type="InterPro" id="IPR051202">
    <property type="entry name" value="Peptidase_C40"/>
</dbReference>
<feature type="coiled-coil region" evidence="6">
    <location>
        <begin position="37"/>
        <end position="117"/>
    </location>
</feature>